<dbReference type="AlphaFoldDB" id="Q64BS6"/>
<feature type="transmembrane region" description="Helical" evidence="1">
    <location>
        <begin position="6"/>
        <end position="27"/>
    </location>
</feature>
<sequence length="87" mass="9361">MKIITLGLLLVFIGFLVILAGVFSMAYQAWKTGAEEKPEVRGGGIIMIGPIPIIFGTDVAALKILMILAIVLMVIGAILFFLPLRMS</sequence>
<proteinExistence type="predicted"/>
<evidence type="ECO:0000256" key="1">
    <source>
        <dbReference type="SAM" id="Phobius"/>
    </source>
</evidence>
<evidence type="ECO:0008006" key="3">
    <source>
        <dbReference type="Google" id="ProtNLM"/>
    </source>
</evidence>
<evidence type="ECO:0000313" key="2">
    <source>
        <dbReference type="EMBL" id="AAU83151.1"/>
    </source>
</evidence>
<protein>
    <recommendedName>
        <fullName evidence="3">TIGR00304 family protein</fullName>
    </recommendedName>
</protein>
<accession>Q64BS6</accession>
<feature type="transmembrane region" description="Helical" evidence="1">
    <location>
        <begin position="61"/>
        <end position="82"/>
    </location>
</feature>
<reference evidence="2" key="1">
    <citation type="journal article" date="2004" name="Science">
        <title>Reverse methanogenesis: testing the hypothesis with environmental genomics.</title>
        <authorList>
            <person name="Hallam S.J."/>
            <person name="Putnam N."/>
            <person name="Preston C.M."/>
            <person name="Detter J.C."/>
            <person name="Rokhsar D."/>
            <person name="Richardson P.M."/>
            <person name="DeLong E.F."/>
        </authorList>
    </citation>
    <scope>NUCLEOTIDE SEQUENCE</scope>
</reference>
<gene>
    <name evidence="2" type="ORF">GZ26G2_21</name>
</gene>
<keyword evidence="1" id="KW-0472">Membrane</keyword>
<dbReference type="NCBIfam" id="TIGR00304">
    <property type="entry name" value="TIGR00304 family membrane protein"/>
    <property type="match status" value="1"/>
</dbReference>
<keyword evidence="1" id="KW-0812">Transmembrane</keyword>
<dbReference type="EMBL" id="AY714843">
    <property type="protein sequence ID" value="AAU83151.1"/>
    <property type="molecule type" value="Genomic_DNA"/>
</dbReference>
<keyword evidence="1" id="KW-1133">Transmembrane helix</keyword>
<dbReference type="Pfam" id="PF01998">
    <property type="entry name" value="DUF131"/>
    <property type="match status" value="1"/>
</dbReference>
<organism evidence="2">
    <name type="scientific">Uncultured archaeon GZfos26G2</name>
    <dbReference type="NCBI Taxonomy" id="3386331"/>
    <lineage>
        <taxon>Archaea</taxon>
        <taxon>Methanobacteriati</taxon>
        <taxon>Methanobacteriota</taxon>
        <taxon>Stenosarchaea group</taxon>
        <taxon>Methanomicrobia</taxon>
        <taxon>Candidatus Methanophagales</taxon>
        <taxon>Candidatus Methanophagaceae</taxon>
        <taxon>Candidatus Methanophaga</taxon>
    </lineage>
</organism>
<name>Q64BS6_UNCAG</name>
<dbReference type="InterPro" id="IPR002849">
    <property type="entry name" value="DUF131"/>
</dbReference>